<dbReference type="AlphaFoldDB" id="A0AAU9USN7"/>
<accession>A0AAU9USN7</accession>
<keyword evidence="3" id="KW-1185">Reference proteome</keyword>
<gene>
    <name evidence="2" type="ORF">EEDITHA_LOCUS15705</name>
</gene>
<protein>
    <submittedName>
        <fullName evidence="2">Uncharacterized protein</fullName>
    </submittedName>
</protein>
<feature type="region of interest" description="Disordered" evidence="1">
    <location>
        <begin position="1"/>
        <end position="39"/>
    </location>
</feature>
<evidence type="ECO:0000313" key="2">
    <source>
        <dbReference type="EMBL" id="CAH2100896.1"/>
    </source>
</evidence>
<evidence type="ECO:0000313" key="3">
    <source>
        <dbReference type="Proteomes" id="UP001153954"/>
    </source>
</evidence>
<name>A0AAU9USN7_EUPED</name>
<proteinExistence type="predicted"/>
<dbReference type="Proteomes" id="UP001153954">
    <property type="component" value="Unassembled WGS sequence"/>
</dbReference>
<comment type="caution">
    <text evidence="2">The sequence shown here is derived from an EMBL/GenBank/DDBJ whole genome shotgun (WGS) entry which is preliminary data.</text>
</comment>
<organism evidence="2 3">
    <name type="scientific">Euphydryas editha</name>
    <name type="common">Edith's checkerspot</name>
    <dbReference type="NCBI Taxonomy" id="104508"/>
    <lineage>
        <taxon>Eukaryota</taxon>
        <taxon>Metazoa</taxon>
        <taxon>Ecdysozoa</taxon>
        <taxon>Arthropoda</taxon>
        <taxon>Hexapoda</taxon>
        <taxon>Insecta</taxon>
        <taxon>Pterygota</taxon>
        <taxon>Neoptera</taxon>
        <taxon>Endopterygota</taxon>
        <taxon>Lepidoptera</taxon>
        <taxon>Glossata</taxon>
        <taxon>Ditrysia</taxon>
        <taxon>Papilionoidea</taxon>
        <taxon>Nymphalidae</taxon>
        <taxon>Nymphalinae</taxon>
        <taxon>Euphydryas</taxon>
    </lineage>
</organism>
<evidence type="ECO:0000256" key="1">
    <source>
        <dbReference type="SAM" id="MobiDB-lite"/>
    </source>
</evidence>
<sequence>MSSKIFRKRNESDSEESDKEVLRGEASFASDNDEEKDALTLSTKKILEENDKQDSHQFESKNEKKSATSFLRRLMDGVFKPDVILNLNCTYSGRPPSAQGKDKQLKKVEPLDRQAKRALIEYYDDYATKNGWPKSNQSDLRVAICRNGSVS</sequence>
<dbReference type="EMBL" id="CAKOGL010000023">
    <property type="protein sequence ID" value="CAH2100896.1"/>
    <property type="molecule type" value="Genomic_DNA"/>
</dbReference>
<reference evidence="2" key="1">
    <citation type="submission" date="2022-03" db="EMBL/GenBank/DDBJ databases">
        <authorList>
            <person name="Tunstrom K."/>
        </authorList>
    </citation>
    <scope>NUCLEOTIDE SEQUENCE</scope>
</reference>